<name>A0A382N225_9ZZZZ</name>
<reference evidence="2" key="1">
    <citation type="submission" date="2018-05" db="EMBL/GenBank/DDBJ databases">
        <authorList>
            <person name="Lanie J.A."/>
            <person name="Ng W.-L."/>
            <person name="Kazmierczak K.M."/>
            <person name="Andrzejewski T.M."/>
            <person name="Davidsen T.M."/>
            <person name="Wayne K.J."/>
            <person name="Tettelin H."/>
            <person name="Glass J.I."/>
            <person name="Rusch D."/>
            <person name="Podicherti R."/>
            <person name="Tsui H.-C.T."/>
            <person name="Winkler M.E."/>
        </authorList>
    </citation>
    <scope>NUCLEOTIDE SEQUENCE</scope>
</reference>
<gene>
    <name evidence="2" type="ORF">METZ01_LOCUS307031</name>
</gene>
<dbReference type="AlphaFoldDB" id="A0A382N225"/>
<dbReference type="GO" id="GO:0006260">
    <property type="term" value="P:DNA replication"/>
    <property type="evidence" value="ECO:0007669"/>
    <property type="project" value="InterPro"/>
</dbReference>
<protein>
    <recommendedName>
        <fullName evidence="1">DNA polymerase III beta sliding clamp C-terminal domain-containing protein</fullName>
    </recommendedName>
</protein>
<dbReference type="GO" id="GO:0003677">
    <property type="term" value="F:DNA binding"/>
    <property type="evidence" value="ECO:0007669"/>
    <property type="project" value="InterPro"/>
</dbReference>
<dbReference type="GO" id="GO:0009360">
    <property type="term" value="C:DNA polymerase III complex"/>
    <property type="evidence" value="ECO:0007669"/>
    <property type="project" value="InterPro"/>
</dbReference>
<feature type="non-terminal residue" evidence="2">
    <location>
        <position position="1"/>
    </location>
</feature>
<dbReference type="InterPro" id="IPR046938">
    <property type="entry name" value="DNA_clamp_sf"/>
</dbReference>
<accession>A0A382N225</accession>
<feature type="domain" description="DNA polymerase III beta sliding clamp C-terminal" evidence="1">
    <location>
        <begin position="2"/>
        <end position="53"/>
    </location>
</feature>
<dbReference type="Gene3D" id="3.10.150.10">
    <property type="entry name" value="DNA Polymerase III, subunit A, domain 2"/>
    <property type="match status" value="1"/>
</dbReference>
<evidence type="ECO:0000313" key="2">
    <source>
        <dbReference type="EMBL" id="SVC54177.1"/>
    </source>
</evidence>
<proteinExistence type="predicted"/>
<dbReference type="GO" id="GO:0008408">
    <property type="term" value="F:3'-5' exonuclease activity"/>
    <property type="evidence" value="ECO:0007669"/>
    <property type="project" value="InterPro"/>
</dbReference>
<dbReference type="Pfam" id="PF02768">
    <property type="entry name" value="DNA_pol3_beta_3"/>
    <property type="match status" value="1"/>
</dbReference>
<dbReference type="InterPro" id="IPR022635">
    <property type="entry name" value="DNA_polIII_beta_C"/>
</dbReference>
<evidence type="ECO:0000259" key="1">
    <source>
        <dbReference type="Pfam" id="PF02768"/>
    </source>
</evidence>
<dbReference type="SUPFAM" id="SSF55979">
    <property type="entry name" value="DNA clamp"/>
    <property type="match status" value="1"/>
</dbReference>
<dbReference type="GO" id="GO:0003887">
    <property type="term" value="F:DNA-directed DNA polymerase activity"/>
    <property type="evidence" value="ECO:0007669"/>
    <property type="project" value="InterPro"/>
</dbReference>
<dbReference type="EMBL" id="UINC01096908">
    <property type="protein sequence ID" value="SVC54177.1"/>
    <property type="molecule type" value="Genomic_DNA"/>
</dbReference>
<organism evidence="2">
    <name type="scientific">marine metagenome</name>
    <dbReference type="NCBI Taxonomy" id="408172"/>
    <lineage>
        <taxon>unclassified sequences</taxon>
        <taxon>metagenomes</taxon>
        <taxon>ecological metagenomes</taxon>
    </lineage>
</organism>
<sequence length="54" mass="5787">KKLSIGFNVSYLLEAVSAGEGQMVSLGLNDLEKGSIITDPSDPETKYIVMPMKA</sequence>